<feature type="domain" description="SIS" evidence="11">
    <location>
        <begin position="35"/>
        <end position="192"/>
    </location>
</feature>
<evidence type="ECO:0000256" key="5">
    <source>
        <dbReference type="ARBA" id="ARBA00022490"/>
    </source>
</evidence>
<keyword evidence="8 10" id="KW-0413">Isomerase</keyword>
<dbReference type="InterPro" id="IPR046348">
    <property type="entry name" value="SIS_dom_sf"/>
</dbReference>
<evidence type="ECO:0000256" key="2">
    <source>
        <dbReference type="ARBA" id="ARBA00003172"/>
    </source>
</evidence>
<comment type="pathway">
    <text evidence="10">Carbohydrate biosynthesis; D-glycero-D-manno-heptose 7-phosphate biosynthesis; D-glycero-alpha-D-manno-heptose 7-phosphate and D-glycero-beta-D-manno-heptose 7-phosphate from sedoheptulose 7-phosphate: step 1/1.</text>
</comment>
<dbReference type="PANTHER" id="PTHR30390">
    <property type="entry name" value="SEDOHEPTULOSE 7-PHOSPHATE ISOMERASE / DNAA INITIATOR-ASSOCIATING FACTOR FOR REPLICATION INITIATION"/>
    <property type="match status" value="1"/>
</dbReference>
<dbReference type="InterPro" id="IPR035461">
    <property type="entry name" value="GmhA/DiaA"/>
</dbReference>
<feature type="binding site" evidence="10">
    <location>
        <position position="172"/>
    </location>
    <ligand>
        <name>Zn(2+)</name>
        <dbReference type="ChEBI" id="CHEBI:29105"/>
    </ligand>
</feature>
<dbReference type="Proteomes" id="UP000095347">
    <property type="component" value="Unassembled WGS sequence"/>
</dbReference>
<dbReference type="GO" id="GO:0097367">
    <property type="term" value="F:carbohydrate derivative binding"/>
    <property type="evidence" value="ECO:0007669"/>
    <property type="project" value="InterPro"/>
</dbReference>
<evidence type="ECO:0000256" key="1">
    <source>
        <dbReference type="ARBA" id="ARBA00000348"/>
    </source>
</evidence>
<organism evidence="12 13">
    <name type="scientific">Magnetovibrio blakemorei</name>
    <dbReference type="NCBI Taxonomy" id="28181"/>
    <lineage>
        <taxon>Bacteria</taxon>
        <taxon>Pseudomonadati</taxon>
        <taxon>Pseudomonadota</taxon>
        <taxon>Alphaproteobacteria</taxon>
        <taxon>Rhodospirillales</taxon>
        <taxon>Magnetovibrionaceae</taxon>
        <taxon>Magnetovibrio</taxon>
    </lineage>
</organism>
<dbReference type="Gene3D" id="3.40.50.10490">
    <property type="entry name" value="Glucose-6-phosphate isomerase like protein, domain 1"/>
    <property type="match status" value="1"/>
</dbReference>
<keyword evidence="6 10" id="KW-0479">Metal-binding</keyword>
<feature type="binding site" evidence="10">
    <location>
        <position position="125"/>
    </location>
    <ligand>
        <name>substrate</name>
    </ligand>
</feature>
<sequence length="192" mass="20020">MIDRAQAVFTESSDLKARIAISDAPQILARMAKTAAASIQNGGKVMFCGNGGSAADAQHIAAELLVRLRSDRERGTLPALTLTQDSSTLTACANDYGFDYIFERPLRALGKSGDILVGITTSGNSANVLLAMQAAKDKGITVFGFLGGDGGNAAPLCDEAFIVPAQDTGRIQESHITAGHILVELIEDALNA</sequence>
<dbReference type="CDD" id="cd05006">
    <property type="entry name" value="SIS_GmhA"/>
    <property type="match status" value="1"/>
</dbReference>
<evidence type="ECO:0000256" key="8">
    <source>
        <dbReference type="ARBA" id="ARBA00023235"/>
    </source>
</evidence>
<dbReference type="EMBL" id="MCGG01000017">
    <property type="protein sequence ID" value="OEJ68129.1"/>
    <property type="molecule type" value="Genomic_DNA"/>
</dbReference>
<evidence type="ECO:0000313" key="13">
    <source>
        <dbReference type="Proteomes" id="UP000095347"/>
    </source>
</evidence>
<dbReference type="GO" id="GO:0005737">
    <property type="term" value="C:cytoplasm"/>
    <property type="evidence" value="ECO:0007669"/>
    <property type="project" value="UniProtKB-SubCell"/>
</dbReference>
<dbReference type="GO" id="GO:2001061">
    <property type="term" value="P:D-glycero-D-manno-heptose 7-phosphate biosynthetic process"/>
    <property type="evidence" value="ECO:0007669"/>
    <property type="project" value="UniProtKB-UniPathway"/>
</dbReference>
<protein>
    <recommendedName>
        <fullName evidence="10">Phosphoheptose isomerase</fullName>
        <ecNumber evidence="10">5.3.1.28</ecNumber>
    </recommendedName>
    <alternativeName>
        <fullName evidence="10">Sedoheptulose 7-phosphate isomerase</fullName>
    </alternativeName>
</protein>
<feature type="binding site" evidence="10">
    <location>
        <position position="63"/>
    </location>
    <ligand>
        <name>Zn(2+)</name>
        <dbReference type="ChEBI" id="CHEBI:29105"/>
    </ligand>
</feature>
<reference evidence="13" key="1">
    <citation type="submission" date="2016-07" db="EMBL/GenBank/DDBJ databases">
        <authorList>
            <person name="Florea S."/>
            <person name="Webb J.S."/>
            <person name="Jaromczyk J."/>
            <person name="Schardl C.L."/>
        </authorList>
    </citation>
    <scope>NUCLEOTIDE SEQUENCE [LARGE SCALE GENOMIC DNA]</scope>
    <source>
        <strain evidence="13">MV-1</strain>
    </source>
</reference>
<evidence type="ECO:0000256" key="3">
    <source>
        <dbReference type="ARBA" id="ARBA00004496"/>
    </source>
</evidence>
<dbReference type="EC" id="5.3.1.28" evidence="10"/>
<dbReference type="InterPro" id="IPR050099">
    <property type="entry name" value="SIS_GmhA/DiaA_subfam"/>
</dbReference>
<dbReference type="RefSeq" id="WP_069957457.1">
    <property type="nucleotide sequence ID" value="NZ_MCGG01000017.1"/>
</dbReference>
<feature type="binding site" evidence="10">
    <location>
        <begin position="50"/>
        <end position="52"/>
    </location>
    <ligand>
        <name>substrate</name>
    </ligand>
</feature>
<dbReference type="STRING" id="28181.BEN30_07210"/>
<dbReference type="SUPFAM" id="SSF53697">
    <property type="entry name" value="SIS domain"/>
    <property type="match status" value="1"/>
</dbReference>
<comment type="miscellaneous">
    <text evidence="10">The reaction produces a racemic mixture of D-glycero-alpha-D-manno-heptose 7-phosphate and D-glycero-beta-D-manno-heptose 7-phosphate.</text>
</comment>
<dbReference type="InterPro" id="IPR004515">
    <property type="entry name" value="Phosphoheptose_Isoase"/>
</dbReference>
<comment type="catalytic activity">
    <reaction evidence="1 10">
        <text>2 D-sedoheptulose 7-phosphate = D-glycero-alpha-D-manno-heptose 7-phosphate + D-glycero-beta-D-manno-heptose 7-phosphate</text>
        <dbReference type="Rhea" id="RHEA:27489"/>
        <dbReference type="ChEBI" id="CHEBI:57483"/>
        <dbReference type="ChEBI" id="CHEBI:60203"/>
        <dbReference type="ChEBI" id="CHEBI:60204"/>
        <dbReference type="EC" id="5.3.1.28"/>
    </reaction>
</comment>
<keyword evidence="7 10" id="KW-0862">Zinc</keyword>
<evidence type="ECO:0000256" key="9">
    <source>
        <dbReference type="ARBA" id="ARBA00023277"/>
    </source>
</evidence>
<feature type="binding site" evidence="10">
    <location>
        <position position="63"/>
    </location>
    <ligand>
        <name>substrate</name>
    </ligand>
</feature>
<dbReference type="AlphaFoldDB" id="A0A1E5Q9F3"/>
<comment type="function">
    <text evidence="2 10">Catalyzes the isomerization of sedoheptulose 7-phosphate in D-glycero-D-manno-heptose 7-phosphate.</text>
</comment>
<comment type="subcellular location">
    <subcellularLocation>
        <location evidence="3 10">Cytoplasm</location>
    </subcellularLocation>
</comment>
<evidence type="ECO:0000256" key="4">
    <source>
        <dbReference type="ARBA" id="ARBA00009894"/>
    </source>
</evidence>
<feature type="binding site" evidence="10">
    <location>
        <position position="180"/>
    </location>
    <ligand>
        <name>Zn(2+)</name>
        <dbReference type="ChEBI" id="CHEBI:29105"/>
    </ligand>
</feature>
<comment type="caution">
    <text evidence="12">The sequence shown here is derived from an EMBL/GenBank/DDBJ whole genome shotgun (WGS) entry which is preliminary data.</text>
</comment>
<feature type="binding site" evidence="10">
    <location>
        <begin position="94"/>
        <end position="95"/>
    </location>
    <ligand>
        <name>substrate</name>
    </ligand>
</feature>
<dbReference type="GO" id="GO:0005975">
    <property type="term" value="P:carbohydrate metabolic process"/>
    <property type="evidence" value="ECO:0007669"/>
    <property type="project" value="UniProtKB-UniRule"/>
</dbReference>
<dbReference type="HAMAP" id="MF_00067">
    <property type="entry name" value="GmhA"/>
    <property type="match status" value="1"/>
</dbReference>
<feature type="binding site" evidence="10">
    <location>
        <position position="59"/>
    </location>
    <ligand>
        <name>Zn(2+)</name>
        <dbReference type="ChEBI" id="CHEBI:29105"/>
    </ligand>
</feature>
<dbReference type="InterPro" id="IPR001347">
    <property type="entry name" value="SIS_dom"/>
</dbReference>
<comment type="cofactor">
    <cofactor evidence="10">
        <name>Zn(2+)</name>
        <dbReference type="ChEBI" id="CHEBI:29105"/>
    </cofactor>
    <text evidence="10">Binds 1 zinc ion per subunit.</text>
</comment>
<keyword evidence="13" id="KW-1185">Reference proteome</keyword>
<keyword evidence="5 10" id="KW-0963">Cytoplasm</keyword>
<dbReference type="GO" id="GO:0008270">
    <property type="term" value="F:zinc ion binding"/>
    <property type="evidence" value="ECO:0007669"/>
    <property type="project" value="UniProtKB-UniRule"/>
</dbReference>
<dbReference type="PROSITE" id="PS51464">
    <property type="entry name" value="SIS"/>
    <property type="match status" value="1"/>
</dbReference>
<proteinExistence type="inferred from homology"/>
<evidence type="ECO:0000256" key="6">
    <source>
        <dbReference type="ARBA" id="ARBA00022723"/>
    </source>
</evidence>
<evidence type="ECO:0000313" key="12">
    <source>
        <dbReference type="EMBL" id="OEJ68129.1"/>
    </source>
</evidence>
<evidence type="ECO:0000256" key="7">
    <source>
        <dbReference type="ARBA" id="ARBA00022833"/>
    </source>
</evidence>
<dbReference type="PANTHER" id="PTHR30390:SF6">
    <property type="entry name" value="DNAA INITIATOR-ASSOCIATING PROTEIN DIAA"/>
    <property type="match status" value="1"/>
</dbReference>
<gene>
    <name evidence="10" type="primary">gmhA</name>
    <name evidence="12" type="ORF">BEN30_07210</name>
</gene>
<comment type="similarity">
    <text evidence="4 10">Belongs to the SIS family. GmhA subfamily.</text>
</comment>
<dbReference type="UniPathway" id="UPA00041">
    <property type="reaction ID" value="UER00436"/>
</dbReference>
<comment type="subunit">
    <text evidence="10">Homotetramer.</text>
</comment>
<name>A0A1E5Q9F3_9PROT</name>
<evidence type="ECO:0000256" key="10">
    <source>
        <dbReference type="HAMAP-Rule" id="MF_00067"/>
    </source>
</evidence>
<feature type="binding site" evidence="10">
    <location>
        <begin position="120"/>
        <end position="122"/>
    </location>
    <ligand>
        <name>substrate</name>
    </ligand>
</feature>
<dbReference type="Pfam" id="PF13580">
    <property type="entry name" value="SIS_2"/>
    <property type="match status" value="1"/>
</dbReference>
<dbReference type="GO" id="GO:0008968">
    <property type="term" value="F:D-sedoheptulose 7-phosphate isomerase activity"/>
    <property type="evidence" value="ECO:0007669"/>
    <property type="project" value="UniProtKB-UniRule"/>
</dbReference>
<keyword evidence="9 10" id="KW-0119">Carbohydrate metabolism</keyword>
<feature type="binding site" evidence="10">
    <location>
        <position position="172"/>
    </location>
    <ligand>
        <name>substrate</name>
    </ligand>
</feature>
<accession>A0A1E5Q9F3</accession>
<evidence type="ECO:0000259" key="11">
    <source>
        <dbReference type="PROSITE" id="PS51464"/>
    </source>
</evidence>